<keyword evidence="2 6" id="KW-0732">Signal</keyword>
<dbReference type="PANTHER" id="PTHR12080">
    <property type="entry name" value="SIGNALING LYMPHOCYTIC ACTIVATION MOLECULE"/>
    <property type="match status" value="1"/>
</dbReference>
<accession>W5LYX4</accession>
<reference evidence="8" key="1">
    <citation type="submission" date="2011-12" db="EMBL/GenBank/DDBJ databases">
        <title>The Draft Genome of Lepisosteus oculatus.</title>
        <authorList>
            <consortium name="The Broad Institute Genome Assembly &amp; Analysis Group"/>
            <consortium name="Computational R&amp;D Group"/>
            <consortium name="and Sequencing Platform"/>
            <person name="Di Palma F."/>
            <person name="Alfoldi J."/>
            <person name="Johnson J."/>
            <person name="Berlin A."/>
            <person name="Gnerre S."/>
            <person name="Jaffe D."/>
            <person name="MacCallum I."/>
            <person name="Young S."/>
            <person name="Walker B.J."/>
            <person name="Lander E.S."/>
            <person name="Lindblad-Toh K."/>
        </authorList>
    </citation>
    <scope>NUCLEOTIDE SEQUENCE [LARGE SCALE GENOMIC DNA]</scope>
</reference>
<evidence type="ECO:0008006" key="9">
    <source>
        <dbReference type="Google" id="ProtNLM"/>
    </source>
</evidence>
<reference evidence="7" key="3">
    <citation type="submission" date="2025-09" db="UniProtKB">
        <authorList>
            <consortium name="Ensembl"/>
        </authorList>
    </citation>
    <scope>IDENTIFICATION</scope>
</reference>
<keyword evidence="5" id="KW-1133">Transmembrane helix</keyword>
<sequence length="252" mass="28648">MEIPACVCLRFFSFLWLLVGMLEGTESEQVIDCYGLKGKSFLLDVEGVKTEELRRFYWKLNYTQTILEYTLHNTHLDIFPQYKEKVMFYQKNFSLQILKLEESNRGIYTAITQDRHGKDKNIVFYRLIPQDSVIKPELKVKSASVSEERCNISATCTVGQDNSVSYRCQQTQCTEVGRDYTESDDLKIVVTVKNSSIVCNASNRVSNDSHSLALKDVCRNSEPHNAAGIIGVTAGTILTILIISILSIYMEI</sequence>
<evidence type="ECO:0000256" key="2">
    <source>
        <dbReference type="ARBA" id="ARBA00022729"/>
    </source>
</evidence>
<dbReference type="GO" id="GO:0016020">
    <property type="term" value="C:membrane"/>
    <property type="evidence" value="ECO:0007669"/>
    <property type="project" value="UniProtKB-SubCell"/>
</dbReference>
<proteinExistence type="predicted"/>
<dbReference type="InterPro" id="IPR013783">
    <property type="entry name" value="Ig-like_fold"/>
</dbReference>
<organism evidence="7 8">
    <name type="scientific">Lepisosteus oculatus</name>
    <name type="common">Spotted gar</name>
    <dbReference type="NCBI Taxonomy" id="7918"/>
    <lineage>
        <taxon>Eukaryota</taxon>
        <taxon>Metazoa</taxon>
        <taxon>Chordata</taxon>
        <taxon>Craniata</taxon>
        <taxon>Vertebrata</taxon>
        <taxon>Euteleostomi</taxon>
        <taxon>Actinopterygii</taxon>
        <taxon>Neopterygii</taxon>
        <taxon>Holostei</taxon>
        <taxon>Semionotiformes</taxon>
        <taxon>Lepisosteidae</taxon>
        <taxon>Lepisosteus</taxon>
    </lineage>
</organism>
<evidence type="ECO:0000313" key="8">
    <source>
        <dbReference type="Proteomes" id="UP000018468"/>
    </source>
</evidence>
<dbReference type="InterPro" id="IPR036179">
    <property type="entry name" value="Ig-like_dom_sf"/>
</dbReference>
<evidence type="ECO:0000256" key="1">
    <source>
        <dbReference type="ARBA" id="ARBA00004370"/>
    </source>
</evidence>
<keyword evidence="4" id="KW-0325">Glycoprotein</keyword>
<dbReference type="SUPFAM" id="SSF48726">
    <property type="entry name" value="Immunoglobulin"/>
    <property type="match status" value="1"/>
</dbReference>
<dbReference type="PANTHER" id="PTHR12080:SF80">
    <property type="entry name" value="IMMUNOGLOBULIN V-SET DOMAIN-CONTAINING PROTEIN"/>
    <property type="match status" value="1"/>
</dbReference>
<comment type="subcellular location">
    <subcellularLocation>
        <location evidence="1">Membrane</location>
    </subcellularLocation>
</comment>
<feature type="transmembrane region" description="Helical" evidence="5">
    <location>
        <begin position="226"/>
        <end position="249"/>
    </location>
</feature>
<keyword evidence="8" id="KW-1185">Reference proteome</keyword>
<name>W5LYX4_LEPOC</name>
<dbReference type="InterPro" id="IPR015631">
    <property type="entry name" value="CD2/SLAM_rcpt"/>
</dbReference>
<evidence type="ECO:0000256" key="3">
    <source>
        <dbReference type="ARBA" id="ARBA00023136"/>
    </source>
</evidence>
<dbReference type="Ensembl" id="ENSLOCT00000001336.1">
    <property type="protein sequence ID" value="ENSLOCP00000001331.1"/>
    <property type="gene ID" value="ENSLOCG00000001183.1"/>
</dbReference>
<reference evidence="7" key="2">
    <citation type="submission" date="2025-08" db="UniProtKB">
        <authorList>
            <consortium name="Ensembl"/>
        </authorList>
    </citation>
    <scope>IDENTIFICATION</scope>
</reference>
<evidence type="ECO:0000256" key="6">
    <source>
        <dbReference type="SAM" id="SignalP"/>
    </source>
</evidence>
<dbReference type="Gene3D" id="2.60.40.10">
    <property type="entry name" value="Immunoglobulins"/>
    <property type="match status" value="2"/>
</dbReference>
<dbReference type="GeneTree" id="ENSGT00940000166094"/>
<evidence type="ECO:0000256" key="4">
    <source>
        <dbReference type="ARBA" id="ARBA00023180"/>
    </source>
</evidence>
<feature type="signal peptide" evidence="6">
    <location>
        <begin position="1"/>
        <end position="27"/>
    </location>
</feature>
<dbReference type="Bgee" id="ENSLOCG00000001183">
    <property type="expression patterns" value="Expressed in bone element and 10 other cell types or tissues"/>
</dbReference>
<keyword evidence="3 5" id="KW-0472">Membrane</keyword>
<evidence type="ECO:0000256" key="5">
    <source>
        <dbReference type="SAM" id="Phobius"/>
    </source>
</evidence>
<dbReference type="AlphaFoldDB" id="W5LYX4"/>
<evidence type="ECO:0000313" key="7">
    <source>
        <dbReference type="Ensembl" id="ENSLOCP00000001331.1"/>
    </source>
</evidence>
<protein>
    <recommendedName>
        <fullName evidence="9">Immunoglobulin V-set domain-containing protein</fullName>
    </recommendedName>
</protein>
<dbReference type="Proteomes" id="UP000018468">
    <property type="component" value="Unassembled WGS sequence"/>
</dbReference>
<feature type="chain" id="PRO_5004865309" description="Immunoglobulin V-set domain-containing protein" evidence="6">
    <location>
        <begin position="28"/>
        <end position="252"/>
    </location>
</feature>
<keyword evidence="5" id="KW-0812">Transmembrane</keyword>